<sequence>MTSNAGCWKRQLAALAIATSLLSGCATVGSEPGGSSACPPVVEYSRDLQARAADELLLLPERSVLSEMMSDYVVLRGQARACRAIDDRS</sequence>
<name>A0A011SXP7_9HYPH</name>
<gene>
    <name evidence="1" type="ORF">BG36_11200</name>
</gene>
<comment type="caution">
    <text evidence="1">The sequence shown here is derived from an EMBL/GenBank/DDBJ whole genome shotgun (WGS) entry which is preliminary data.</text>
</comment>
<protein>
    <submittedName>
        <fullName evidence="1">Uncharacterized protein</fullName>
    </submittedName>
</protein>
<reference evidence="1 2" key="1">
    <citation type="submission" date="2014-02" db="EMBL/GenBank/DDBJ databases">
        <title>Aquamicrobium defluvii Genome sequencing.</title>
        <authorList>
            <person name="Wang X."/>
        </authorList>
    </citation>
    <scope>NUCLEOTIDE SEQUENCE [LARGE SCALE GENOMIC DNA]</scope>
    <source>
        <strain evidence="1 2">W13Z1</strain>
    </source>
</reference>
<dbReference type="STRING" id="69279.BG36_11200"/>
<accession>A0A011SXP7</accession>
<proteinExistence type="predicted"/>
<dbReference type="EMBL" id="JENY01000023">
    <property type="protein sequence ID" value="EXL03994.1"/>
    <property type="molecule type" value="Genomic_DNA"/>
</dbReference>
<dbReference type="HOGENOM" id="CLU_192049_0_0_5"/>
<evidence type="ECO:0000313" key="2">
    <source>
        <dbReference type="Proteomes" id="UP000019849"/>
    </source>
</evidence>
<dbReference type="PATRIC" id="fig|69279.3.peg.3335"/>
<evidence type="ECO:0000313" key="1">
    <source>
        <dbReference type="EMBL" id="EXL03994.1"/>
    </source>
</evidence>
<organism evidence="1 2">
    <name type="scientific">Aquamicrobium defluvii</name>
    <dbReference type="NCBI Taxonomy" id="69279"/>
    <lineage>
        <taxon>Bacteria</taxon>
        <taxon>Pseudomonadati</taxon>
        <taxon>Pseudomonadota</taxon>
        <taxon>Alphaproteobacteria</taxon>
        <taxon>Hyphomicrobiales</taxon>
        <taxon>Phyllobacteriaceae</taxon>
        <taxon>Aquamicrobium</taxon>
    </lineage>
</organism>
<dbReference type="AlphaFoldDB" id="A0A011SXP7"/>
<dbReference type="Proteomes" id="UP000019849">
    <property type="component" value="Unassembled WGS sequence"/>
</dbReference>
<dbReference type="eggNOG" id="ENOG5032YF0">
    <property type="taxonomic scope" value="Bacteria"/>
</dbReference>